<dbReference type="GO" id="GO:0015031">
    <property type="term" value="P:protein transport"/>
    <property type="evidence" value="ECO:0007669"/>
    <property type="project" value="InterPro"/>
</dbReference>
<evidence type="ECO:0000313" key="2">
    <source>
        <dbReference type="Proteomes" id="UP000321868"/>
    </source>
</evidence>
<proteinExistence type="predicted"/>
<comment type="caution">
    <text evidence="1">The sequence shown here is derived from an EMBL/GenBank/DDBJ whole genome shotgun (WGS) entry which is preliminary data.</text>
</comment>
<gene>
    <name evidence="1" type="ORF">SOL01_07510</name>
</gene>
<protein>
    <submittedName>
        <fullName evidence="1">Accessory Sec system protein Asp2</fullName>
    </submittedName>
</protein>
<evidence type="ECO:0000313" key="1">
    <source>
        <dbReference type="EMBL" id="GEN96877.1"/>
    </source>
</evidence>
<dbReference type="InterPro" id="IPR029058">
    <property type="entry name" value="AB_hydrolase_fold"/>
</dbReference>
<organism evidence="1 2">
    <name type="scientific">Streptococcus cristatus</name>
    <dbReference type="NCBI Taxonomy" id="45634"/>
    <lineage>
        <taxon>Bacteria</taxon>
        <taxon>Bacillati</taxon>
        <taxon>Bacillota</taxon>
        <taxon>Bacilli</taxon>
        <taxon>Lactobacillales</taxon>
        <taxon>Streptococcaceae</taxon>
        <taxon>Streptococcus</taxon>
    </lineage>
</organism>
<name>A0A512AB20_STRCR</name>
<reference evidence="1 2" key="1">
    <citation type="submission" date="2019-07" db="EMBL/GenBank/DDBJ databases">
        <title>Whole genome shotgun sequence of Streptococcus oligofermentans NBRC 106105.</title>
        <authorList>
            <person name="Hosoyama A."/>
            <person name="Uohara A."/>
            <person name="Ohji S."/>
            <person name="Ichikawa N."/>
        </authorList>
    </citation>
    <scope>NUCLEOTIDE SEQUENCE [LARGE SCALE GENOMIC DNA]</scope>
    <source>
        <strain evidence="1 2">NBRC 106105</strain>
    </source>
</reference>
<dbReference type="OrthoDB" id="9768578at2"/>
<accession>A0A512AB20</accession>
<dbReference type="SUPFAM" id="SSF53474">
    <property type="entry name" value="alpha/beta-Hydrolases"/>
    <property type="match status" value="1"/>
</dbReference>
<dbReference type="EMBL" id="BJYQ01000055">
    <property type="protein sequence ID" value="GEN96877.1"/>
    <property type="molecule type" value="Genomic_DNA"/>
</dbReference>
<sequence>MKRISVLQIADENWQDQYEIPSNIAWTFVKPGDIMSLLPEDIGILKQDRLKKPKPVKPYDVVLVDTVEHFEYITVLDSLIQVYRLFYHERCQITTRTLDRFLMRKKAVKSVFEDPAQMLYLFSRGFSSQQSGTKLSVNHLTINPSFKGQIDYEGTNYLRLCGEFGEEYKTIATYQYNIFLSGDTPLDLWPEFRHSDDCLLRYVIKGYPVGSSPMQEWIYDKETFDQPLVLDTSDSYYLSVSIQAKGQGIVKIGPFHHRQSHLGYGDLLVGGNRVVDKNREELIYYFHPGDLKPPLNIYFSGYRPAEGFEGYWMMNNLGSPFLLIGDPRSEGGAFYLGSEELEQKLIQVIRHCLDELGFTSDQLILSGLSMGTFGALYYASKLEPHAVIVGKPIVSLGDVAENESTIRPGGFPTSLDMVLRATGELSEEGISQLNEHFWTAFKAANFSKTRFIVSYMQHDDYDSTAYPDMLEELGKRPYRVNIISKGLTGRHNDDTQGVVEWFFNQYKALLVNNFERKFDS</sequence>
<dbReference type="NCBIfam" id="TIGR03712">
    <property type="entry name" value="acc_sec_asp2"/>
    <property type="match status" value="1"/>
</dbReference>
<dbReference type="InterPro" id="IPR022267">
    <property type="entry name" value="Asp2"/>
</dbReference>
<dbReference type="AlphaFoldDB" id="A0A512AB20"/>
<dbReference type="Pfam" id="PF16929">
    <property type="entry name" value="Asp2"/>
    <property type="match status" value="1"/>
</dbReference>
<dbReference type="Proteomes" id="UP000321868">
    <property type="component" value="Unassembled WGS sequence"/>
</dbReference>
<dbReference type="Gene3D" id="3.40.50.1820">
    <property type="entry name" value="alpha/beta hydrolase"/>
    <property type="match status" value="1"/>
</dbReference>
<dbReference type="RefSeq" id="WP_015605485.1">
    <property type="nucleotide sequence ID" value="NZ_BJYQ01000055.1"/>
</dbReference>